<comment type="caution">
    <text evidence="3">The sequence shown here is derived from an EMBL/GenBank/DDBJ whole genome shotgun (WGS) entry which is preliminary data.</text>
</comment>
<dbReference type="OrthoDB" id="1090267at2"/>
<keyword evidence="1" id="KW-0812">Transmembrane</keyword>
<protein>
    <submittedName>
        <fullName evidence="3">Regulatory LuxR family protein</fullName>
    </submittedName>
</protein>
<name>A0A4R7PX81_9FLAO</name>
<dbReference type="Pfam" id="PF07495">
    <property type="entry name" value="Y_Y_Y"/>
    <property type="match status" value="1"/>
</dbReference>
<proteinExistence type="predicted"/>
<dbReference type="SUPFAM" id="SSF46894">
    <property type="entry name" value="C-terminal effector domain of the bipartite response regulators"/>
    <property type="match status" value="1"/>
</dbReference>
<keyword evidence="4" id="KW-1185">Reference proteome</keyword>
<organism evidence="3 4">
    <name type="scientific">Gelidibacter sediminis</name>
    <dbReference type="NCBI Taxonomy" id="1608710"/>
    <lineage>
        <taxon>Bacteria</taxon>
        <taxon>Pseudomonadati</taxon>
        <taxon>Bacteroidota</taxon>
        <taxon>Flavobacteriia</taxon>
        <taxon>Flavobacteriales</taxon>
        <taxon>Flavobacteriaceae</taxon>
        <taxon>Gelidibacter</taxon>
    </lineage>
</organism>
<reference evidence="3 4" key="1">
    <citation type="submission" date="2019-03" db="EMBL/GenBank/DDBJ databases">
        <title>Genomic Encyclopedia of Archaeal and Bacterial Type Strains, Phase II (KMG-II): from individual species to whole genera.</title>
        <authorList>
            <person name="Goeker M."/>
        </authorList>
    </citation>
    <scope>NUCLEOTIDE SEQUENCE [LARGE SCALE GENOMIC DNA]</scope>
    <source>
        <strain evidence="3 4">DSM 28135</strain>
    </source>
</reference>
<accession>A0A4R7PX81</accession>
<evidence type="ECO:0000313" key="3">
    <source>
        <dbReference type="EMBL" id="TDU39555.1"/>
    </source>
</evidence>
<dbReference type="InterPro" id="IPR013783">
    <property type="entry name" value="Ig-like_fold"/>
</dbReference>
<dbReference type="GO" id="GO:0003677">
    <property type="term" value="F:DNA binding"/>
    <property type="evidence" value="ECO:0007669"/>
    <property type="project" value="InterPro"/>
</dbReference>
<evidence type="ECO:0000259" key="2">
    <source>
        <dbReference type="SMART" id="SM00421"/>
    </source>
</evidence>
<dbReference type="EMBL" id="SOBW01000008">
    <property type="protein sequence ID" value="TDU39555.1"/>
    <property type="molecule type" value="Genomic_DNA"/>
</dbReference>
<dbReference type="SMART" id="SM00421">
    <property type="entry name" value="HTH_LUXR"/>
    <property type="match status" value="1"/>
</dbReference>
<sequence>MKIFLLLFFLIVNLTVYGQEMPPIAQFSSEDYGGDNQNWMLSQAPNNFIYVANNRGLLEFNGASWTLYDSPNNTIMRAVHVVEDRIYTGCYAEFGYWMTNQFGVLEYTSLLPQLKSRKVEDEQVWNIINYDVWVLFQTNDHIYFYNTETEKFKTIEVQNIIYKLFKVNNRIYFHVANEGLYRIDAGQPKLIAAGDIVEKGRIVNVFEEDNQLSIITRNQGFFSINNGKLKKWNIEADQILNGTSVFTGIKLKDGSYMVGTISNGLLHVTKEGALDYQITQKRGLSNNTVLSLFEDNAQNVWAGLDNGIDCVNAKSAIKTLYDYEGVMGTVYASQVFKDVLYIGTNQGLFYRKLEDRNADFKPIEGTEGQVWSLYKYNDSTLFCGHHLGTFVIEGAKAQQISTVLGTWDFKTIPNDPRLILQGNYSGLNILQNIDGKWQLRNKIEGFKNSSRYFTIDTANQAWVNHEYKGVFRLKLNQQFTEVTELNMEKALPVGKNSSLVAYNNKIVFASEDGVFKSDDKSASFERDSILSTLFTGDNYISGKLIVDETNKLWAFTKANIIYITTDDVSNKPKVNTISIPSYLRKGPLGYENISLIKEDRYLLGTANGYITIDLSQIASTELYQIYLNSITLLGQDEQNQLLDVNAEVELAYKKGIINFEYSVPEFDKFLEVKYQYRLIGLTEKWSKWSNEHRASFENLSYGNYTFEVRALIGNEPSQNLESYSFTINRPWYLSNMAVVFYVLILVFLGVITHKTYKRYYHKKMKHEQLENEQTIMKIKNEKLNQDIESKNRELAISTMSIIKKNEVLNSIKKELKKSRATSEISSAVELIDKNLNTTKDWQFFEQAFNNADKDFLDKLKQAHPNLTPNDLRFCAYLRLNLSSKEIAPLLNISTKSVETKRYRLRKRLQLEHDEGLVEYILNF</sequence>
<keyword evidence="1" id="KW-0472">Membrane</keyword>
<feature type="domain" description="HTH luxR-type" evidence="2">
    <location>
        <begin position="863"/>
        <end position="920"/>
    </location>
</feature>
<dbReference type="InterPro" id="IPR015943">
    <property type="entry name" value="WD40/YVTN_repeat-like_dom_sf"/>
</dbReference>
<dbReference type="InterPro" id="IPR000792">
    <property type="entry name" value="Tscrpt_reg_LuxR_C"/>
</dbReference>
<evidence type="ECO:0000313" key="4">
    <source>
        <dbReference type="Proteomes" id="UP000294689"/>
    </source>
</evidence>
<dbReference type="Gene3D" id="2.60.40.10">
    <property type="entry name" value="Immunoglobulins"/>
    <property type="match status" value="1"/>
</dbReference>
<dbReference type="GO" id="GO:0006355">
    <property type="term" value="P:regulation of DNA-templated transcription"/>
    <property type="evidence" value="ECO:0007669"/>
    <property type="project" value="InterPro"/>
</dbReference>
<feature type="transmembrane region" description="Helical" evidence="1">
    <location>
        <begin position="731"/>
        <end position="752"/>
    </location>
</feature>
<evidence type="ECO:0000256" key="1">
    <source>
        <dbReference type="SAM" id="Phobius"/>
    </source>
</evidence>
<dbReference type="RefSeq" id="WP_133757628.1">
    <property type="nucleotide sequence ID" value="NZ_SOBW01000008.1"/>
</dbReference>
<dbReference type="Gene3D" id="1.10.10.10">
    <property type="entry name" value="Winged helix-like DNA-binding domain superfamily/Winged helix DNA-binding domain"/>
    <property type="match status" value="1"/>
</dbReference>
<dbReference type="Gene3D" id="2.130.10.10">
    <property type="entry name" value="YVTN repeat-like/Quinoprotein amine dehydrogenase"/>
    <property type="match status" value="2"/>
</dbReference>
<dbReference type="InterPro" id="IPR036388">
    <property type="entry name" value="WH-like_DNA-bd_sf"/>
</dbReference>
<gene>
    <name evidence="3" type="ORF">BXY82_1582</name>
</gene>
<dbReference type="Proteomes" id="UP000294689">
    <property type="component" value="Unassembled WGS sequence"/>
</dbReference>
<dbReference type="InterPro" id="IPR016032">
    <property type="entry name" value="Sig_transdc_resp-reg_C-effctor"/>
</dbReference>
<keyword evidence="1" id="KW-1133">Transmembrane helix</keyword>
<dbReference type="InterPro" id="IPR011123">
    <property type="entry name" value="Y_Y_Y"/>
</dbReference>
<dbReference type="AlphaFoldDB" id="A0A4R7PX81"/>